<dbReference type="Proteomes" id="UP000708208">
    <property type="component" value="Unassembled WGS sequence"/>
</dbReference>
<proteinExistence type="predicted"/>
<keyword evidence="2" id="KW-1185">Reference proteome</keyword>
<reference evidence="1" key="1">
    <citation type="submission" date="2021-06" db="EMBL/GenBank/DDBJ databases">
        <authorList>
            <person name="Hodson N. C."/>
            <person name="Mongue J. A."/>
            <person name="Jaron S. K."/>
        </authorList>
    </citation>
    <scope>NUCLEOTIDE SEQUENCE</scope>
</reference>
<name>A0A8J2NZW3_9HEXA</name>
<dbReference type="EMBL" id="CAJVCH010241587">
    <property type="protein sequence ID" value="CAG7733008.1"/>
    <property type="molecule type" value="Genomic_DNA"/>
</dbReference>
<protein>
    <submittedName>
        <fullName evidence="1">Uncharacterized protein</fullName>
    </submittedName>
</protein>
<evidence type="ECO:0000313" key="2">
    <source>
        <dbReference type="Proteomes" id="UP000708208"/>
    </source>
</evidence>
<evidence type="ECO:0000313" key="1">
    <source>
        <dbReference type="EMBL" id="CAG7733008.1"/>
    </source>
</evidence>
<accession>A0A8J2NZW3</accession>
<gene>
    <name evidence="1" type="ORF">AFUS01_LOCUS21481</name>
</gene>
<sequence length="68" mass="7753">MQLLLHHLDPHICAYKVQSGGEKIDGSDEFPMQGSRFNFDNALNAVRLSRECGSLTNKGRQGKRYRLF</sequence>
<comment type="caution">
    <text evidence="1">The sequence shown here is derived from an EMBL/GenBank/DDBJ whole genome shotgun (WGS) entry which is preliminary data.</text>
</comment>
<organism evidence="1 2">
    <name type="scientific">Allacma fusca</name>
    <dbReference type="NCBI Taxonomy" id="39272"/>
    <lineage>
        <taxon>Eukaryota</taxon>
        <taxon>Metazoa</taxon>
        <taxon>Ecdysozoa</taxon>
        <taxon>Arthropoda</taxon>
        <taxon>Hexapoda</taxon>
        <taxon>Collembola</taxon>
        <taxon>Symphypleona</taxon>
        <taxon>Sminthuridae</taxon>
        <taxon>Allacma</taxon>
    </lineage>
</organism>
<dbReference type="AlphaFoldDB" id="A0A8J2NZW3"/>